<keyword evidence="3 8" id="KW-0418">Kinase</keyword>
<dbReference type="Gene3D" id="1.10.510.10">
    <property type="entry name" value="Transferase(Phosphotransferase) domain 1"/>
    <property type="match status" value="1"/>
</dbReference>
<dbReference type="InterPro" id="IPR008271">
    <property type="entry name" value="Ser/Thr_kinase_AS"/>
</dbReference>
<dbReference type="InterPro" id="IPR011047">
    <property type="entry name" value="Quinoprotein_ADH-like_sf"/>
</dbReference>
<name>A0ABV5R2U2_9ACTN</name>
<dbReference type="Pfam" id="PF00069">
    <property type="entry name" value="Pkinase"/>
    <property type="match status" value="1"/>
</dbReference>
<proteinExistence type="predicted"/>
<organism evidence="8 9">
    <name type="scientific">Streptomyces yanii</name>
    <dbReference type="NCBI Taxonomy" id="78510"/>
    <lineage>
        <taxon>Bacteria</taxon>
        <taxon>Bacillati</taxon>
        <taxon>Actinomycetota</taxon>
        <taxon>Actinomycetes</taxon>
        <taxon>Kitasatosporales</taxon>
        <taxon>Streptomycetaceae</taxon>
        <taxon>Streptomyces</taxon>
    </lineage>
</organism>
<dbReference type="Gene3D" id="2.130.10.10">
    <property type="entry name" value="YVTN repeat-like/Quinoprotein amine dehydrogenase"/>
    <property type="match status" value="1"/>
</dbReference>
<dbReference type="PROSITE" id="PS50011">
    <property type="entry name" value="PROTEIN_KINASE_DOM"/>
    <property type="match status" value="1"/>
</dbReference>
<dbReference type="InterPro" id="IPR015943">
    <property type="entry name" value="WD40/YVTN_repeat-like_dom_sf"/>
</dbReference>
<dbReference type="InterPro" id="IPR011009">
    <property type="entry name" value="Kinase-like_dom_sf"/>
</dbReference>
<keyword evidence="2 5" id="KW-0547">Nucleotide-binding</keyword>
<dbReference type="SMART" id="SM00564">
    <property type="entry name" value="PQQ"/>
    <property type="match status" value="3"/>
</dbReference>
<accession>A0ABV5R2U2</accession>
<comment type="caution">
    <text evidence="8">The sequence shown here is derived from an EMBL/GenBank/DDBJ whole genome shotgun (WGS) entry which is preliminary data.</text>
</comment>
<sequence>MLGPLREDSPERIGPYAIRARLGAGGMGEVFLGDPGDGGDPVALKTVRRDVAQDPGFRHRFRREIAVARSVTSPFLAPLLDGDADSEVPWLATGYVAGPTLSAAIRRAGAMDEGEVRMLGAGLARALAAVHAAGVVHRDVKPSNVMLAEDGPRVIDFGIARDGSAAPLTTTGRMVGSPSFMSPEHVAGSGRVTFASDVFCLASVLCFAATGRDPFGDGPVAAVLYRVKYVEADLEGVPDALRAVLADCLAADPADRPTAAGLTERLAPGAALQWPEPVRQHIAEYGRELARVRALDGPLLPGYTPTEAAAGSRTPVAQLPTQGTDFAPGLHMVQTQGPGLTRPERPRRALMVSLALLVIGGVATGGLLALRDRNGDNNTASPGGSPARNTVMVTGVDDQGGPDGSGTVPYGREVRPKNWKPWMSSTGSRGPFGCAANSTVVVCRDTAGAYQALSAVDGRKLWSLDTQEKVGGAGVSPTGQFFMPSDSSRPTVYGDTVFMASGDRLLAVDAATGETRWQQRAGGAHTIESRPIVSDGLVFASTTTTSYGSQLAAFDMKTGDPEWTAPLAPKDISKAEARNYWPLAAVEGVLYALGHDGIKAFRAKDGKVLGQANVNRTGVGECEDARVQGSFLYCSTFTSEQRGNDYTYSLIVHRLRTPSLADAGRQAVDPKVVMSLKAGAIDGRVIAFRRGGRNMGLPDPAGIRPEIVLVSLDSGRTLGRYPVTETFSGGRLNPVSSPLIAAGTVVWADTSTLYSVKLDKDGTPGKLRRTALTGAPGPSVPPSYDLAQDGYSYGLDLLPPYVVPAGGVVHVFFDNGTALAVPLPE</sequence>
<evidence type="ECO:0000256" key="2">
    <source>
        <dbReference type="ARBA" id="ARBA00022741"/>
    </source>
</evidence>
<keyword evidence="4 5" id="KW-0067">ATP-binding</keyword>
<dbReference type="SMART" id="SM00220">
    <property type="entry name" value="S_TKc"/>
    <property type="match status" value="1"/>
</dbReference>
<dbReference type="InterPro" id="IPR018391">
    <property type="entry name" value="PQQ_b-propeller_rpt"/>
</dbReference>
<dbReference type="PROSITE" id="PS00107">
    <property type="entry name" value="PROTEIN_KINASE_ATP"/>
    <property type="match status" value="1"/>
</dbReference>
<dbReference type="RefSeq" id="WP_345510279.1">
    <property type="nucleotide sequence ID" value="NZ_BAAAXD010000007.1"/>
</dbReference>
<evidence type="ECO:0000256" key="6">
    <source>
        <dbReference type="SAM" id="MobiDB-lite"/>
    </source>
</evidence>
<reference evidence="8 9" key="1">
    <citation type="submission" date="2024-09" db="EMBL/GenBank/DDBJ databases">
        <authorList>
            <person name="Sun Q."/>
            <person name="Mori K."/>
        </authorList>
    </citation>
    <scope>NUCLEOTIDE SEQUENCE [LARGE SCALE GENOMIC DNA]</scope>
    <source>
        <strain evidence="8 9">JCM 3331</strain>
    </source>
</reference>
<dbReference type="PANTHER" id="PTHR43289">
    <property type="entry name" value="MITOGEN-ACTIVATED PROTEIN KINASE KINASE KINASE 20-RELATED"/>
    <property type="match status" value="1"/>
</dbReference>
<protein>
    <submittedName>
        <fullName evidence="8">Protein kinase</fullName>
    </submittedName>
</protein>
<dbReference type="SUPFAM" id="SSF56112">
    <property type="entry name" value="Protein kinase-like (PK-like)"/>
    <property type="match status" value="1"/>
</dbReference>
<evidence type="ECO:0000256" key="4">
    <source>
        <dbReference type="ARBA" id="ARBA00022840"/>
    </source>
</evidence>
<evidence type="ECO:0000259" key="7">
    <source>
        <dbReference type="PROSITE" id="PS50011"/>
    </source>
</evidence>
<evidence type="ECO:0000256" key="1">
    <source>
        <dbReference type="ARBA" id="ARBA00022679"/>
    </source>
</evidence>
<evidence type="ECO:0000313" key="9">
    <source>
        <dbReference type="Proteomes" id="UP001589710"/>
    </source>
</evidence>
<feature type="binding site" evidence="5">
    <location>
        <position position="45"/>
    </location>
    <ligand>
        <name>ATP</name>
        <dbReference type="ChEBI" id="CHEBI:30616"/>
    </ligand>
</feature>
<dbReference type="PROSITE" id="PS00108">
    <property type="entry name" value="PROTEIN_KINASE_ST"/>
    <property type="match status" value="1"/>
</dbReference>
<dbReference type="InterPro" id="IPR002372">
    <property type="entry name" value="PQQ_rpt_dom"/>
</dbReference>
<dbReference type="GO" id="GO:0016301">
    <property type="term" value="F:kinase activity"/>
    <property type="evidence" value="ECO:0007669"/>
    <property type="project" value="UniProtKB-KW"/>
</dbReference>
<dbReference type="SUPFAM" id="SSF50998">
    <property type="entry name" value="Quinoprotein alcohol dehydrogenase-like"/>
    <property type="match status" value="1"/>
</dbReference>
<feature type="domain" description="Protein kinase" evidence="7">
    <location>
        <begin position="16"/>
        <end position="272"/>
    </location>
</feature>
<dbReference type="Pfam" id="PF13360">
    <property type="entry name" value="PQQ_2"/>
    <property type="match status" value="1"/>
</dbReference>
<keyword evidence="1" id="KW-0808">Transferase</keyword>
<evidence type="ECO:0000313" key="8">
    <source>
        <dbReference type="EMBL" id="MFB9571254.1"/>
    </source>
</evidence>
<feature type="region of interest" description="Disordered" evidence="6">
    <location>
        <begin position="398"/>
        <end position="423"/>
    </location>
</feature>
<evidence type="ECO:0000256" key="3">
    <source>
        <dbReference type="ARBA" id="ARBA00022777"/>
    </source>
</evidence>
<dbReference type="PANTHER" id="PTHR43289:SF34">
    <property type="entry name" value="SERINE_THREONINE-PROTEIN KINASE YBDM-RELATED"/>
    <property type="match status" value="1"/>
</dbReference>
<dbReference type="InterPro" id="IPR000719">
    <property type="entry name" value="Prot_kinase_dom"/>
</dbReference>
<dbReference type="Gene3D" id="3.30.200.20">
    <property type="entry name" value="Phosphorylase Kinase, domain 1"/>
    <property type="match status" value="1"/>
</dbReference>
<dbReference type="CDD" id="cd14014">
    <property type="entry name" value="STKc_PknB_like"/>
    <property type="match status" value="1"/>
</dbReference>
<dbReference type="InterPro" id="IPR017441">
    <property type="entry name" value="Protein_kinase_ATP_BS"/>
</dbReference>
<evidence type="ECO:0000256" key="5">
    <source>
        <dbReference type="PROSITE-ProRule" id="PRU10141"/>
    </source>
</evidence>
<keyword evidence="9" id="KW-1185">Reference proteome</keyword>
<dbReference type="Proteomes" id="UP001589710">
    <property type="component" value="Unassembled WGS sequence"/>
</dbReference>
<gene>
    <name evidence="8" type="ORF">ACFFTL_02565</name>
</gene>
<dbReference type="EMBL" id="JBHMCG010000006">
    <property type="protein sequence ID" value="MFB9571254.1"/>
    <property type="molecule type" value="Genomic_DNA"/>
</dbReference>